<proteinExistence type="predicted"/>
<gene>
    <name evidence="1" type="ORF">NS226_10725</name>
</gene>
<reference evidence="1 2" key="1">
    <citation type="journal article" date="2016" name="Front. Microbiol.">
        <title>Genomic Resource of Rice Seed Associated Bacteria.</title>
        <authorList>
            <person name="Midha S."/>
            <person name="Bansal K."/>
            <person name="Sharma S."/>
            <person name="Kumar N."/>
            <person name="Patil P.P."/>
            <person name="Chaudhry V."/>
            <person name="Patil P.B."/>
        </authorList>
    </citation>
    <scope>NUCLEOTIDE SEQUENCE [LARGE SCALE GENOMIC DNA]</scope>
    <source>
        <strain evidence="1 2">NS226</strain>
    </source>
</reference>
<dbReference type="AlphaFoldDB" id="A0A175R8B6"/>
<comment type="caution">
    <text evidence="1">The sequence shown here is derived from an EMBL/GenBank/DDBJ whole genome shotgun (WGS) entry which is preliminary data.</text>
</comment>
<organism evidence="1 2">
    <name type="scientific">Aureimonas ureilytica</name>
    <dbReference type="NCBI Taxonomy" id="401562"/>
    <lineage>
        <taxon>Bacteria</taxon>
        <taxon>Pseudomonadati</taxon>
        <taxon>Pseudomonadota</taxon>
        <taxon>Alphaproteobacteria</taxon>
        <taxon>Hyphomicrobiales</taxon>
        <taxon>Aurantimonadaceae</taxon>
        <taxon>Aureimonas</taxon>
    </lineage>
</organism>
<sequence>MLSTARMTFIRLEIDMLRYGVFTIKIPTLTSIQQARKKEIRFKKISRNMFLKEKHTMHTETMKDMTFILFSDSTTLRRELIFIQ</sequence>
<evidence type="ECO:0000313" key="2">
    <source>
        <dbReference type="Proteomes" id="UP000078272"/>
    </source>
</evidence>
<name>A0A175R8B6_9HYPH</name>
<evidence type="ECO:0000313" key="1">
    <source>
        <dbReference type="EMBL" id="KTQ95612.1"/>
    </source>
</evidence>
<dbReference type="Proteomes" id="UP000078272">
    <property type="component" value="Unassembled WGS sequence"/>
</dbReference>
<protein>
    <submittedName>
        <fullName evidence="1">Uncharacterized protein</fullName>
    </submittedName>
</protein>
<dbReference type="EMBL" id="LDPZ01000021">
    <property type="protein sequence ID" value="KTQ95612.1"/>
    <property type="molecule type" value="Genomic_DNA"/>
</dbReference>
<accession>A0A175R8B6</accession>